<sequence>MKNIAEMQAEEYGTTAAEIVVAGAMKLYLQNMEPREAVRKVAAVYEPKVIRLDSGEAVPVQSIIDGAKYAAFIDEAVTFAAQEMRERGDDVAGRVVEGLKTVDGKHMAETASVELMSFIEDAYLCLKRR</sequence>
<protein>
    <submittedName>
        <fullName evidence="1">Uncharacterized protein</fullName>
    </submittedName>
</protein>
<dbReference type="EMBL" id="UAVW01000021">
    <property type="protein sequence ID" value="SQB16564.1"/>
    <property type="molecule type" value="Genomic_DNA"/>
</dbReference>
<name>A0A2X2UJE4_9FIRM</name>
<gene>
    <name evidence="1" type="ORF">NCTC11224_05624</name>
</gene>
<evidence type="ECO:0000313" key="1">
    <source>
        <dbReference type="EMBL" id="SQB16564.1"/>
    </source>
</evidence>
<organism evidence="1 2">
    <name type="scientific">Enterocloster clostridioformis</name>
    <dbReference type="NCBI Taxonomy" id="1531"/>
    <lineage>
        <taxon>Bacteria</taxon>
        <taxon>Bacillati</taxon>
        <taxon>Bacillota</taxon>
        <taxon>Clostridia</taxon>
        <taxon>Lachnospirales</taxon>
        <taxon>Lachnospiraceae</taxon>
        <taxon>Enterocloster</taxon>
    </lineage>
</organism>
<keyword evidence="2" id="KW-1185">Reference proteome</keyword>
<dbReference type="Proteomes" id="UP000251853">
    <property type="component" value="Unassembled WGS sequence"/>
</dbReference>
<dbReference type="RefSeq" id="WP_112483339.1">
    <property type="nucleotide sequence ID" value="NZ_JAIWZC010000001.1"/>
</dbReference>
<reference evidence="1 2" key="1">
    <citation type="submission" date="2018-06" db="EMBL/GenBank/DDBJ databases">
        <authorList>
            <consortium name="Pathogen Informatics"/>
            <person name="Doyle S."/>
        </authorList>
    </citation>
    <scope>NUCLEOTIDE SEQUENCE [LARGE SCALE GENOMIC DNA]</scope>
    <source>
        <strain evidence="1 2">NCTC11224</strain>
    </source>
</reference>
<evidence type="ECO:0000313" key="2">
    <source>
        <dbReference type="Proteomes" id="UP000251853"/>
    </source>
</evidence>
<accession>A0A2X2UJE4</accession>
<dbReference type="AlphaFoldDB" id="A0A2X2UJE4"/>
<proteinExistence type="predicted"/>